<evidence type="ECO:0000256" key="5">
    <source>
        <dbReference type="ARBA" id="ARBA00023124"/>
    </source>
</evidence>
<keyword evidence="4 8" id="KW-0378">Hydrolase</keyword>
<evidence type="ECO:0000256" key="2">
    <source>
        <dbReference type="ARBA" id="ARBA00022670"/>
    </source>
</evidence>
<dbReference type="Pfam" id="PF02586">
    <property type="entry name" value="SRAP"/>
    <property type="match status" value="1"/>
</dbReference>
<gene>
    <name evidence="9" type="ORF">GYM71_08705</name>
</gene>
<comment type="similarity">
    <text evidence="1 8">Belongs to the SOS response-associated peptidase family.</text>
</comment>
<keyword evidence="5" id="KW-0190">Covalent protein-DNA linkage</keyword>
<keyword evidence="10" id="KW-1185">Reference proteome</keyword>
<evidence type="ECO:0000313" key="9">
    <source>
        <dbReference type="EMBL" id="QYN53491.1"/>
    </source>
</evidence>
<dbReference type="InterPro" id="IPR003738">
    <property type="entry name" value="SRAP"/>
</dbReference>
<sequence>MCNQFQLPSLADTKKYLVSDLHLPLEEPSFDFPENCSVFPKGIAPVLLYQDNRLELVPKTWGYPSPFDHKKVVFNARIERFFEKKRSMWDSSFAKSRCIIIANQFFESGRKTYTATNKHQYHERFTFHNPDEPLTLIAGIYQNDYFSMATTKPNSVMAPVHDRMPLIIAPSELRQWLFQDFSSLVDRKQISLTSAKVPNRK</sequence>
<evidence type="ECO:0000256" key="6">
    <source>
        <dbReference type="ARBA" id="ARBA00023125"/>
    </source>
</evidence>
<keyword evidence="3" id="KW-0227">DNA damage</keyword>
<evidence type="ECO:0000256" key="3">
    <source>
        <dbReference type="ARBA" id="ARBA00022763"/>
    </source>
</evidence>
<dbReference type="EMBL" id="CP048268">
    <property type="protein sequence ID" value="QYN53491.1"/>
    <property type="molecule type" value="Genomic_DNA"/>
</dbReference>
<dbReference type="EC" id="3.4.-.-" evidence="8"/>
<evidence type="ECO:0000256" key="4">
    <source>
        <dbReference type="ARBA" id="ARBA00022801"/>
    </source>
</evidence>
<protein>
    <recommendedName>
        <fullName evidence="8">Abasic site processing protein</fullName>
        <ecNumber evidence="8">3.4.-.-</ecNumber>
    </recommendedName>
</protein>
<keyword evidence="6" id="KW-0238">DNA-binding</keyword>
<dbReference type="InterPro" id="IPR036590">
    <property type="entry name" value="SRAP-like"/>
</dbReference>
<reference evidence="9 10" key="1">
    <citation type="submission" date="2020-01" db="EMBL/GenBank/DDBJ databases">
        <title>Vast differences in strain-level diversity in the gut microbiota of two closely related honey bee species.</title>
        <authorList>
            <person name="Ellegaard K.M."/>
            <person name="Suenami S."/>
            <person name="Miyazaki R."/>
            <person name="Engel P."/>
        </authorList>
    </citation>
    <scope>NUCLEOTIDE SEQUENCE [LARGE SCALE GENOMIC DNA]</scope>
    <source>
        <strain evidence="9 10">ESL0416</strain>
    </source>
</reference>
<organism evidence="9 10">
    <name type="scientific">Lactobacillus panisapium</name>
    <dbReference type="NCBI Taxonomy" id="2012495"/>
    <lineage>
        <taxon>Bacteria</taxon>
        <taxon>Bacillati</taxon>
        <taxon>Bacillota</taxon>
        <taxon>Bacilli</taxon>
        <taxon>Lactobacillales</taxon>
        <taxon>Lactobacillaceae</taxon>
        <taxon>Lactobacillus</taxon>
    </lineage>
</organism>
<evidence type="ECO:0000256" key="1">
    <source>
        <dbReference type="ARBA" id="ARBA00008136"/>
    </source>
</evidence>
<dbReference type="PANTHER" id="PTHR13604">
    <property type="entry name" value="DC12-RELATED"/>
    <property type="match status" value="1"/>
</dbReference>
<evidence type="ECO:0000313" key="10">
    <source>
        <dbReference type="Proteomes" id="UP000826550"/>
    </source>
</evidence>
<evidence type="ECO:0000256" key="8">
    <source>
        <dbReference type="RuleBase" id="RU364100"/>
    </source>
</evidence>
<dbReference type="Gene3D" id="3.90.1680.10">
    <property type="entry name" value="SOS response associated peptidase-like"/>
    <property type="match status" value="1"/>
</dbReference>
<dbReference type="Proteomes" id="UP000826550">
    <property type="component" value="Chromosome"/>
</dbReference>
<proteinExistence type="inferred from homology"/>
<dbReference type="PANTHER" id="PTHR13604:SF0">
    <property type="entry name" value="ABASIC SITE PROCESSING PROTEIN HMCES"/>
    <property type="match status" value="1"/>
</dbReference>
<name>A0ABX8WEE2_9LACO</name>
<keyword evidence="2 8" id="KW-0645">Protease</keyword>
<keyword evidence="7" id="KW-0456">Lyase</keyword>
<accession>A0ABX8WEE2</accession>
<evidence type="ECO:0000256" key="7">
    <source>
        <dbReference type="ARBA" id="ARBA00023239"/>
    </source>
</evidence>
<dbReference type="RefSeq" id="WP_220220175.1">
    <property type="nucleotide sequence ID" value="NZ_CP048268.1"/>
</dbReference>
<dbReference type="SUPFAM" id="SSF143081">
    <property type="entry name" value="BB1717-like"/>
    <property type="match status" value="1"/>
</dbReference>